<accession>A0A1B2EZT8</accession>
<reference evidence="1" key="1">
    <citation type="submission" date="2016-07" db="EMBL/GenBank/DDBJ databases">
        <title>Microvirga ossetica sp. nov. a new species of rhizobia isolated from root nodules of the legume species Vicia alpestris Steven originated from North Ossetia region in the Caucasus.</title>
        <authorList>
            <person name="Safronova V.I."/>
            <person name="Kuznetsova I.G."/>
            <person name="Sazanova A.L."/>
            <person name="Belimov A."/>
            <person name="Andronov E."/>
            <person name="Osledkin Y.S."/>
            <person name="Onishchuk O.P."/>
            <person name="Kurchak O.N."/>
            <person name="Shaposhnikov A.I."/>
            <person name="Willems A."/>
            <person name="Tikhonovich I.A."/>
        </authorList>
    </citation>
    <scope>NUCLEOTIDE SEQUENCE [LARGE SCALE GENOMIC DNA]</scope>
    <source>
        <strain evidence="1">V5/3M</strain>
        <plasmid evidence="1">unnamed5</plasmid>
    </source>
</reference>
<geneLocation type="plasmid" evidence="1">
    <name>unnamed5</name>
</geneLocation>
<sequence length="133" mass="14723">MDRKLTDTELAIIDREANRRMAEADLCIKGWAKEAMEDSRLFLIGSGDDFCATVQRRYVWGVVSYDARLDSLIGVFEANLRKRAVNPDLDYENEKGGKARPVLDAAAHYEAVAWNEVADFIAGLAEGGGKEPA</sequence>
<dbReference type="KEGG" id="moc:BB934_45320"/>
<protein>
    <submittedName>
        <fullName evidence="1">Uncharacterized protein</fullName>
    </submittedName>
</protein>
<name>A0A1B2EZT8_9HYPH</name>
<evidence type="ECO:0000313" key="1">
    <source>
        <dbReference type="EMBL" id="ANY85442.1"/>
    </source>
</evidence>
<gene>
    <name evidence="1" type="ORF">BB934_45320</name>
</gene>
<organism evidence="1">
    <name type="scientific">Microvirga ossetica</name>
    <dbReference type="NCBI Taxonomy" id="1882682"/>
    <lineage>
        <taxon>Bacteria</taxon>
        <taxon>Pseudomonadati</taxon>
        <taxon>Pseudomonadota</taxon>
        <taxon>Alphaproteobacteria</taxon>
        <taxon>Hyphomicrobiales</taxon>
        <taxon>Methylobacteriaceae</taxon>
        <taxon>Microvirga</taxon>
    </lineage>
</organism>
<dbReference type="AlphaFoldDB" id="A0A1B2EZT8"/>
<keyword evidence="1" id="KW-0614">Plasmid</keyword>
<dbReference type="RefSeq" id="WP_099516215.1">
    <property type="nucleotide sequence ID" value="NZ_CP016621.1"/>
</dbReference>
<dbReference type="EMBL" id="CP016621">
    <property type="protein sequence ID" value="ANY85442.1"/>
    <property type="molecule type" value="Genomic_DNA"/>
</dbReference>
<proteinExistence type="predicted"/>